<evidence type="ECO:0000256" key="5">
    <source>
        <dbReference type="ARBA" id="ARBA00022490"/>
    </source>
</evidence>
<evidence type="ECO:0000256" key="6">
    <source>
        <dbReference type="ARBA" id="ARBA00022576"/>
    </source>
</evidence>
<organism evidence="16 17">
    <name type="scientific">Marivirga lumbricoides</name>
    <dbReference type="NCBI Taxonomy" id="1046115"/>
    <lineage>
        <taxon>Bacteria</taxon>
        <taxon>Pseudomonadati</taxon>
        <taxon>Bacteroidota</taxon>
        <taxon>Cytophagia</taxon>
        <taxon>Cytophagales</taxon>
        <taxon>Marivirgaceae</taxon>
        <taxon>Marivirga</taxon>
    </lineage>
</organism>
<keyword evidence="10" id="KW-0664">Pyridoxine biosynthesis</keyword>
<sequence length="359" mass="41094">MVICKQNIMSNFYPGPSQLYPEIGAYLQEAFASGILEMNHRSEAFMKLDAETKELLHNRLNIPANYQIVFTSSATECWEIISQSFIEKSSLHFYNGAFGEKWFQYAKKIHSETQGLQFSEEGIPDIKAISGQQELLAFTHNETSNGTALPFAFQQDVRKQFPHQLIAYDATSSMAGYALKWELGDIWYASVQKCFGLPPGMAIMVVSPEAVARARELKDERYYNSFNYMLANAEKHQTHHTPNITNIFLLNRVLKKRQNIKEIHNQLTGRRQSFYQMIDHFPQLKGHISESKFQSDTVFCIDVTPELLNDLKSAAYKEGIIMGSGYGALKQSTFRIANFPAIQQDDFNRLGNFLNQFFK</sequence>
<evidence type="ECO:0000256" key="12">
    <source>
        <dbReference type="ARBA" id="ARBA00031421"/>
    </source>
</evidence>
<dbReference type="EMBL" id="BMEC01000003">
    <property type="protein sequence ID" value="GGC28732.1"/>
    <property type="molecule type" value="Genomic_DNA"/>
</dbReference>
<dbReference type="SUPFAM" id="SSF53383">
    <property type="entry name" value="PLP-dependent transferases"/>
    <property type="match status" value="1"/>
</dbReference>
<dbReference type="InterPro" id="IPR000192">
    <property type="entry name" value="Aminotrans_V_dom"/>
</dbReference>
<comment type="pathway">
    <text evidence="2">Amino-acid biosynthesis; L-serine biosynthesis; L-serine from 3-phospho-D-glycerate: step 2/3.</text>
</comment>
<dbReference type="InterPro" id="IPR015424">
    <property type="entry name" value="PyrdxlP-dep_Trfase"/>
</dbReference>
<evidence type="ECO:0000256" key="14">
    <source>
        <dbReference type="ARBA" id="ARBA00049007"/>
    </source>
</evidence>
<dbReference type="InterPro" id="IPR022278">
    <property type="entry name" value="Pser_aminoTfrase"/>
</dbReference>
<evidence type="ECO:0000256" key="1">
    <source>
        <dbReference type="ARBA" id="ARBA00001933"/>
    </source>
</evidence>
<evidence type="ECO:0000313" key="16">
    <source>
        <dbReference type="EMBL" id="GGC28732.1"/>
    </source>
</evidence>
<evidence type="ECO:0000256" key="10">
    <source>
        <dbReference type="ARBA" id="ARBA00023096"/>
    </source>
</evidence>
<dbReference type="Gene3D" id="3.90.1150.10">
    <property type="entry name" value="Aspartate Aminotransferase, domain 1"/>
    <property type="match status" value="1"/>
</dbReference>
<keyword evidence="17" id="KW-1185">Reference proteome</keyword>
<dbReference type="Proteomes" id="UP000636010">
    <property type="component" value="Unassembled WGS sequence"/>
</dbReference>
<keyword evidence="8" id="KW-0808">Transferase</keyword>
<keyword evidence="9" id="KW-0663">Pyridoxal phosphate</keyword>
<dbReference type="PIRSF" id="PIRSF000525">
    <property type="entry name" value="SerC"/>
    <property type="match status" value="1"/>
</dbReference>
<comment type="similarity">
    <text evidence="3">Belongs to the class-V pyridoxal-phosphate-dependent aminotransferase family. SerC subfamily.</text>
</comment>
<keyword evidence="11" id="KW-0718">Serine biosynthesis</keyword>
<evidence type="ECO:0000256" key="11">
    <source>
        <dbReference type="ARBA" id="ARBA00023299"/>
    </source>
</evidence>
<protein>
    <recommendedName>
        <fullName evidence="4">phosphoserine transaminase</fullName>
        <ecNumber evidence="4">2.6.1.52</ecNumber>
    </recommendedName>
    <alternativeName>
        <fullName evidence="12">Phosphohydroxythreonine aminotransferase</fullName>
    </alternativeName>
</protein>
<feature type="domain" description="Aminotransferase class V" evidence="15">
    <location>
        <begin position="17"/>
        <end position="326"/>
    </location>
</feature>
<keyword evidence="5" id="KW-0963">Cytoplasm</keyword>
<comment type="catalytic activity">
    <reaction evidence="14">
        <text>O-phospho-L-serine + 2-oxoglutarate = 3-phosphooxypyruvate + L-glutamate</text>
        <dbReference type="Rhea" id="RHEA:14329"/>
        <dbReference type="ChEBI" id="CHEBI:16810"/>
        <dbReference type="ChEBI" id="CHEBI:18110"/>
        <dbReference type="ChEBI" id="CHEBI:29985"/>
        <dbReference type="ChEBI" id="CHEBI:57524"/>
        <dbReference type="EC" id="2.6.1.52"/>
    </reaction>
</comment>
<accession>A0ABQ1LRR1</accession>
<comment type="catalytic activity">
    <reaction evidence="13">
        <text>4-(phosphooxy)-L-threonine + 2-oxoglutarate = (R)-3-hydroxy-2-oxo-4-phosphooxybutanoate + L-glutamate</text>
        <dbReference type="Rhea" id="RHEA:16573"/>
        <dbReference type="ChEBI" id="CHEBI:16810"/>
        <dbReference type="ChEBI" id="CHEBI:29985"/>
        <dbReference type="ChEBI" id="CHEBI:58452"/>
        <dbReference type="ChEBI" id="CHEBI:58538"/>
        <dbReference type="EC" id="2.6.1.52"/>
    </reaction>
</comment>
<dbReference type="EC" id="2.6.1.52" evidence="4"/>
<evidence type="ECO:0000256" key="8">
    <source>
        <dbReference type="ARBA" id="ARBA00022679"/>
    </source>
</evidence>
<evidence type="ECO:0000259" key="15">
    <source>
        <dbReference type="Pfam" id="PF00266"/>
    </source>
</evidence>
<proteinExistence type="inferred from homology"/>
<dbReference type="Gene3D" id="3.40.640.10">
    <property type="entry name" value="Type I PLP-dependent aspartate aminotransferase-like (Major domain)"/>
    <property type="match status" value="1"/>
</dbReference>
<evidence type="ECO:0000256" key="2">
    <source>
        <dbReference type="ARBA" id="ARBA00005099"/>
    </source>
</evidence>
<evidence type="ECO:0000256" key="7">
    <source>
        <dbReference type="ARBA" id="ARBA00022605"/>
    </source>
</evidence>
<name>A0ABQ1LRR1_9BACT</name>
<gene>
    <name evidence="16" type="ORF">GCM10011506_12610</name>
</gene>
<evidence type="ECO:0000256" key="13">
    <source>
        <dbReference type="ARBA" id="ARBA00047630"/>
    </source>
</evidence>
<comment type="caution">
    <text evidence="16">The sequence shown here is derived from an EMBL/GenBank/DDBJ whole genome shotgun (WGS) entry which is preliminary data.</text>
</comment>
<dbReference type="InterPro" id="IPR015421">
    <property type="entry name" value="PyrdxlP-dep_Trfase_major"/>
</dbReference>
<evidence type="ECO:0000313" key="17">
    <source>
        <dbReference type="Proteomes" id="UP000636010"/>
    </source>
</evidence>
<evidence type="ECO:0000256" key="3">
    <source>
        <dbReference type="ARBA" id="ARBA00006904"/>
    </source>
</evidence>
<keyword evidence="6 16" id="KW-0032">Aminotransferase</keyword>
<keyword evidence="7" id="KW-0028">Amino-acid biosynthesis</keyword>
<reference evidence="17" key="1">
    <citation type="journal article" date="2019" name="Int. J. Syst. Evol. Microbiol.">
        <title>The Global Catalogue of Microorganisms (GCM) 10K type strain sequencing project: providing services to taxonomists for standard genome sequencing and annotation.</title>
        <authorList>
            <consortium name="The Broad Institute Genomics Platform"/>
            <consortium name="The Broad Institute Genome Sequencing Center for Infectious Disease"/>
            <person name="Wu L."/>
            <person name="Ma J."/>
        </authorList>
    </citation>
    <scope>NUCLEOTIDE SEQUENCE [LARGE SCALE GENOMIC DNA]</scope>
    <source>
        <strain evidence="17">CGMCC 1.10832</strain>
    </source>
</reference>
<comment type="cofactor">
    <cofactor evidence="1">
        <name>pyridoxal 5'-phosphate</name>
        <dbReference type="ChEBI" id="CHEBI:597326"/>
    </cofactor>
</comment>
<evidence type="ECO:0000256" key="9">
    <source>
        <dbReference type="ARBA" id="ARBA00022898"/>
    </source>
</evidence>
<dbReference type="InterPro" id="IPR015422">
    <property type="entry name" value="PyrdxlP-dep_Trfase_small"/>
</dbReference>
<evidence type="ECO:0000256" key="4">
    <source>
        <dbReference type="ARBA" id="ARBA00013030"/>
    </source>
</evidence>
<dbReference type="Pfam" id="PF00266">
    <property type="entry name" value="Aminotran_5"/>
    <property type="match status" value="1"/>
</dbReference>
<dbReference type="GO" id="GO:0008483">
    <property type="term" value="F:transaminase activity"/>
    <property type="evidence" value="ECO:0007669"/>
    <property type="project" value="UniProtKB-KW"/>
</dbReference>
<dbReference type="PANTHER" id="PTHR21152">
    <property type="entry name" value="AMINOTRANSFERASE CLASS V"/>
    <property type="match status" value="1"/>
</dbReference>
<dbReference type="PANTHER" id="PTHR21152:SF40">
    <property type="entry name" value="ALANINE--GLYOXYLATE AMINOTRANSFERASE"/>
    <property type="match status" value="1"/>
</dbReference>